<proteinExistence type="predicted"/>
<keyword evidence="2" id="KW-0732">Signal</keyword>
<dbReference type="AlphaFoldDB" id="A0A6P7GSE1"/>
<dbReference type="InParanoid" id="A0A6P7GSE1"/>
<feature type="chain" id="PRO_5028400541" evidence="2">
    <location>
        <begin position="22"/>
        <end position="178"/>
    </location>
</feature>
<name>A0A6P7GSE1_DIAVI</name>
<evidence type="ECO:0000256" key="2">
    <source>
        <dbReference type="SAM" id="SignalP"/>
    </source>
</evidence>
<sequence>MILPNFLVILLILYYTQPTRSYIYPITQDSINENQESFLPKSIVTEDTDFFMDLLLSIIVPINNGICNVWINFLEVYDCIIHKYSSEDKKEIKEKTFFQDVFSWFGFGKEEEVQSKCSYYSITIVTGTVTIIAALLYSMKKMLEYFREEDYLKEEFENSFNRRFKICNCKLNRMINEY</sequence>
<evidence type="ECO:0000256" key="1">
    <source>
        <dbReference type="SAM" id="Phobius"/>
    </source>
</evidence>
<keyword evidence="1" id="KW-1133">Transmembrane helix</keyword>
<organism evidence="3">
    <name type="scientific">Diabrotica virgifera virgifera</name>
    <name type="common">western corn rootworm</name>
    <dbReference type="NCBI Taxonomy" id="50390"/>
    <lineage>
        <taxon>Eukaryota</taxon>
        <taxon>Metazoa</taxon>
        <taxon>Ecdysozoa</taxon>
        <taxon>Arthropoda</taxon>
        <taxon>Hexapoda</taxon>
        <taxon>Insecta</taxon>
        <taxon>Pterygota</taxon>
        <taxon>Neoptera</taxon>
        <taxon>Endopterygota</taxon>
        <taxon>Coleoptera</taxon>
        <taxon>Polyphaga</taxon>
        <taxon>Cucujiformia</taxon>
        <taxon>Chrysomeloidea</taxon>
        <taxon>Chrysomelidae</taxon>
        <taxon>Galerucinae</taxon>
        <taxon>Diabroticina</taxon>
        <taxon>Diabroticites</taxon>
        <taxon>Diabrotica</taxon>
    </lineage>
</organism>
<gene>
    <name evidence="3" type="primary">LOC114341591</name>
</gene>
<protein>
    <submittedName>
        <fullName evidence="3">Uncharacterized protein LOC114341591</fullName>
    </submittedName>
</protein>
<feature type="signal peptide" evidence="2">
    <location>
        <begin position="1"/>
        <end position="21"/>
    </location>
</feature>
<reference evidence="3" key="1">
    <citation type="submission" date="2025-08" db="UniProtKB">
        <authorList>
            <consortium name="RefSeq"/>
        </authorList>
    </citation>
    <scope>IDENTIFICATION</scope>
    <source>
        <tissue evidence="3">Whole insect</tissue>
    </source>
</reference>
<feature type="transmembrane region" description="Helical" evidence="1">
    <location>
        <begin position="119"/>
        <end position="137"/>
    </location>
</feature>
<keyword evidence="1" id="KW-0472">Membrane</keyword>
<dbReference type="RefSeq" id="XP_028148198.1">
    <property type="nucleotide sequence ID" value="XM_028292397.1"/>
</dbReference>
<accession>A0A6P7GSE1</accession>
<evidence type="ECO:0000313" key="3">
    <source>
        <dbReference type="RefSeq" id="XP_028148198.1"/>
    </source>
</evidence>
<keyword evidence="1" id="KW-0812">Transmembrane</keyword>